<keyword evidence="3" id="KW-1185">Reference proteome</keyword>
<evidence type="ECO:0000313" key="2">
    <source>
        <dbReference type="EMBL" id="MDT0441992.1"/>
    </source>
</evidence>
<name>A0ABU2RZ08_9ACTN</name>
<dbReference type="Pfam" id="PF12802">
    <property type="entry name" value="MarR_2"/>
    <property type="match status" value="1"/>
</dbReference>
<dbReference type="SUPFAM" id="SSF46785">
    <property type="entry name" value="Winged helix' DNA-binding domain"/>
    <property type="match status" value="1"/>
</dbReference>
<dbReference type="InterPro" id="IPR036388">
    <property type="entry name" value="WH-like_DNA-bd_sf"/>
</dbReference>
<evidence type="ECO:0000259" key="1">
    <source>
        <dbReference type="PROSITE" id="PS50995"/>
    </source>
</evidence>
<dbReference type="RefSeq" id="WP_311616221.1">
    <property type="nucleotide sequence ID" value="NZ_JAVREV010000002.1"/>
</dbReference>
<dbReference type="PROSITE" id="PS50995">
    <property type="entry name" value="HTH_MARR_2"/>
    <property type="match status" value="1"/>
</dbReference>
<accession>A0ABU2RZ08</accession>
<dbReference type="PANTHER" id="PTHR33164">
    <property type="entry name" value="TRANSCRIPTIONAL REGULATOR, MARR FAMILY"/>
    <property type="match status" value="1"/>
</dbReference>
<comment type="caution">
    <text evidence="2">The sequence shown here is derived from an EMBL/GenBank/DDBJ whole genome shotgun (WGS) entry which is preliminary data.</text>
</comment>
<proteinExistence type="predicted"/>
<dbReference type="Proteomes" id="UP001183615">
    <property type="component" value="Unassembled WGS sequence"/>
</dbReference>
<reference evidence="3" key="1">
    <citation type="submission" date="2023-07" db="EMBL/GenBank/DDBJ databases">
        <title>30 novel species of actinomycetes from the DSMZ collection.</title>
        <authorList>
            <person name="Nouioui I."/>
        </authorList>
    </citation>
    <scope>NUCLEOTIDE SEQUENCE [LARGE SCALE GENOMIC DNA]</scope>
    <source>
        <strain evidence="3">DSM 41886</strain>
    </source>
</reference>
<feature type="domain" description="HTH marR-type" evidence="1">
    <location>
        <begin position="12"/>
        <end position="143"/>
    </location>
</feature>
<organism evidence="2 3">
    <name type="scientific">Streptomyces johnsoniae</name>
    <dbReference type="NCBI Taxonomy" id="3075532"/>
    <lineage>
        <taxon>Bacteria</taxon>
        <taxon>Bacillati</taxon>
        <taxon>Actinomycetota</taxon>
        <taxon>Actinomycetes</taxon>
        <taxon>Kitasatosporales</taxon>
        <taxon>Streptomycetaceae</taxon>
        <taxon>Streptomyces</taxon>
    </lineage>
</organism>
<dbReference type="SMART" id="SM00347">
    <property type="entry name" value="HTH_MARR"/>
    <property type="match status" value="1"/>
</dbReference>
<evidence type="ECO:0000313" key="3">
    <source>
        <dbReference type="Proteomes" id="UP001183615"/>
    </source>
</evidence>
<dbReference type="Gene3D" id="1.10.10.10">
    <property type="entry name" value="Winged helix-like DNA-binding domain superfamily/Winged helix DNA-binding domain"/>
    <property type="match status" value="1"/>
</dbReference>
<protein>
    <submittedName>
        <fullName evidence="2">MarR family transcriptional regulator</fullName>
    </submittedName>
</protein>
<dbReference type="InterPro" id="IPR036390">
    <property type="entry name" value="WH_DNA-bd_sf"/>
</dbReference>
<gene>
    <name evidence="2" type="ORF">RM779_05165</name>
</gene>
<dbReference type="PRINTS" id="PR00598">
    <property type="entry name" value="HTHMARR"/>
</dbReference>
<sequence>MTTRPAAAELIHSSTAYMVLRLGDVARDRIDRVLSRFGITGRDMRVMSFAQGRALSQRDLSRLASLDRTTMVAVVDKLEGLGLVRRERSAADRRKQVVTLTGRGTGLLDELTLLLAGEEAGFLTPLTGEEQRLLNGLMTKLYEAHDPSCAAP</sequence>
<dbReference type="EMBL" id="JAVREV010000002">
    <property type="protein sequence ID" value="MDT0441992.1"/>
    <property type="molecule type" value="Genomic_DNA"/>
</dbReference>
<dbReference type="PANTHER" id="PTHR33164:SF43">
    <property type="entry name" value="HTH-TYPE TRANSCRIPTIONAL REPRESSOR YETL"/>
    <property type="match status" value="1"/>
</dbReference>
<dbReference type="InterPro" id="IPR000835">
    <property type="entry name" value="HTH_MarR-typ"/>
</dbReference>
<dbReference type="InterPro" id="IPR039422">
    <property type="entry name" value="MarR/SlyA-like"/>
</dbReference>